<sequence length="85" mass="10357">MLNNDDDDDDDDDVVFNLIYYHYHHHINDVISLFVCSFVCSFVYLFIYLFVMLCFYRISFNYKSPRISFLNNIYSLVKTNLFKRL</sequence>
<proteinExistence type="predicted"/>
<dbReference type="EnsemblMetazoa" id="GMOY008489-RA">
    <property type="protein sequence ID" value="GMOY008489-PA"/>
    <property type="gene ID" value="GMOY008489"/>
</dbReference>
<accession>A0A1B0G593</accession>
<feature type="transmembrane region" description="Helical" evidence="1">
    <location>
        <begin position="30"/>
        <end position="56"/>
    </location>
</feature>
<reference evidence="2" key="1">
    <citation type="submission" date="2020-05" db="UniProtKB">
        <authorList>
            <consortium name="EnsemblMetazoa"/>
        </authorList>
    </citation>
    <scope>IDENTIFICATION</scope>
    <source>
        <strain evidence="2">Yale</strain>
    </source>
</reference>
<name>A0A1B0G593_GLOMM</name>
<dbReference type="AlphaFoldDB" id="A0A1B0G593"/>
<keyword evidence="1" id="KW-0812">Transmembrane</keyword>
<dbReference type="EMBL" id="CCAG010002520">
    <property type="status" value="NOT_ANNOTATED_CDS"/>
    <property type="molecule type" value="Genomic_DNA"/>
</dbReference>
<organism evidence="2 3">
    <name type="scientific">Glossina morsitans morsitans</name>
    <name type="common">Savannah tsetse fly</name>
    <dbReference type="NCBI Taxonomy" id="37546"/>
    <lineage>
        <taxon>Eukaryota</taxon>
        <taxon>Metazoa</taxon>
        <taxon>Ecdysozoa</taxon>
        <taxon>Arthropoda</taxon>
        <taxon>Hexapoda</taxon>
        <taxon>Insecta</taxon>
        <taxon>Pterygota</taxon>
        <taxon>Neoptera</taxon>
        <taxon>Endopterygota</taxon>
        <taxon>Diptera</taxon>
        <taxon>Brachycera</taxon>
        <taxon>Muscomorpha</taxon>
        <taxon>Hippoboscoidea</taxon>
        <taxon>Glossinidae</taxon>
        <taxon>Glossina</taxon>
    </lineage>
</organism>
<dbReference type="Proteomes" id="UP000092444">
    <property type="component" value="Unassembled WGS sequence"/>
</dbReference>
<evidence type="ECO:0000256" key="1">
    <source>
        <dbReference type="SAM" id="Phobius"/>
    </source>
</evidence>
<keyword evidence="1" id="KW-1133">Transmembrane helix</keyword>
<evidence type="ECO:0000313" key="2">
    <source>
        <dbReference type="EnsemblMetazoa" id="GMOY008489-PA"/>
    </source>
</evidence>
<protein>
    <submittedName>
        <fullName evidence="2">Uncharacterized protein</fullName>
    </submittedName>
</protein>
<evidence type="ECO:0000313" key="3">
    <source>
        <dbReference type="Proteomes" id="UP000092444"/>
    </source>
</evidence>
<keyword evidence="3" id="KW-1185">Reference proteome</keyword>
<dbReference type="VEuPathDB" id="VectorBase:GMOY008489"/>
<keyword evidence="1" id="KW-0472">Membrane</keyword>